<feature type="compositionally biased region" description="Polar residues" evidence="8">
    <location>
        <begin position="447"/>
        <end position="460"/>
    </location>
</feature>
<reference evidence="11" key="2">
    <citation type="submission" date="2018-05" db="EMBL/GenBank/DDBJ databases">
        <title>OgluRS3 (Oryza glumaepatula Reference Sequence Version 3).</title>
        <authorList>
            <person name="Zhang J."/>
            <person name="Kudrna D."/>
            <person name="Lee S."/>
            <person name="Talag J."/>
            <person name="Welchert J."/>
            <person name="Wing R.A."/>
        </authorList>
    </citation>
    <scope>NUCLEOTIDE SEQUENCE [LARGE SCALE GENOMIC DNA]</scope>
</reference>
<keyword evidence="6" id="KW-0804">Transcription</keyword>
<evidence type="ECO:0000256" key="8">
    <source>
        <dbReference type="SAM" id="MobiDB-lite"/>
    </source>
</evidence>
<dbReference type="Gramene" id="OGLUM08G00050.1">
    <property type="protein sequence ID" value="OGLUM08G00050.1"/>
    <property type="gene ID" value="OGLUM08G00050"/>
</dbReference>
<evidence type="ECO:0000259" key="10">
    <source>
        <dbReference type="PROSITE" id="PS51391"/>
    </source>
</evidence>
<feature type="compositionally biased region" description="Basic and acidic residues" evidence="8">
    <location>
        <begin position="2025"/>
        <end position="2035"/>
    </location>
</feature>
<feature type="region of interest" description="Disordered" evidence="8">
    <location>
        <begin position="1099"/>
        <end position="1211"/>
    </location>
</feature>
<feature type="compositionally biased region" description="Basic and acidic residues" evidence="8">
    <location>
        <begin position="545"/>
        <end position="564"/>
    </location>
</feature>
<dbReference type="GO" id="GO:0005634">
    <property type="term" value="C:nucleus"/>
    <property type="evidence" value="ECO:0007669"/>
    <property type="project" value="UniProtKB-SubCell"/>
</dbReference>
<organism evidence="11">
    <name type="scientific">Oryza glumipatula</name>
    <dbReference type="NCBI Taxonomy" id="40148"/>
    <lineage>
        <taxon>Eukaryota</taxon>
        <taxon>Viridiplantae</taxon>
        <taxon>Streptophyta</taxon>
        <taxon>Embryophyta</taxon>
        <taxon>Tracheophyta</taxon>
        <taxon>Spermatophyta</taxon>
        <taxon>Magnoliopsida</taxon>
        <taxon>Liliopsida</taxon>
        <taxon>Poales</taxon>
        <taxon>Poaceae</taxon>
        <taxon>BOP clade</taxon>
        <taxon>Oryzoideae</taxon>
        <taxon>Oryzeae</taxon>
        <taxon>Oryzinae</taxon>
        <taxon>Oryza</taxon>
    </lineage>
</organism>
<dbReference type="PANTHER" id="PTHR32010:SF19">
    <property type="entry name" value="OS04G0675000 PROTEIN"/>
    <property type="match status" value="1"/>
</dbReference>
<evidence type="ECO:0008006" key="13">
    <source>
        <dbReference type="Google" id="ProtNLM"/>
    </source>
</evidence>
<feature type="domain" description="CID" evidence="10">
    <location>
        <begin position="821"/>
        <end position="962"/>
    </location>
</feature>
<dbReference type="STRING" id="40148.A0A0E0APR5"/>
<feature type="compositionally biased region" description="Basic and acidic residues" evidence="8">
    <location>
        <begin position="225"/>
        <end position="240"/>
    </location>
</feature>
<feature type="compositionally biased region" description="Basic and acidic residues" evidence="8">
    <location>
        <begin position="171"/>
        <end position="182"/>
    </location>
</feature>
<feature type="region of interest" description="Disordered" evidence="8">
    <location>
        <begin position="543"/>
        <end position="647"/>
    </location>
</feature>
<evidence type="ECO:0000256" key="3">
    <source>
        <dbReference type="ARBA" id="ARBA00022664"/>
    </source>
</evidence>
<evidence type="ECO:0000256" key="6">
    <source>
        <dbReference type="ARBA" id="ARBA00023163"/>
    </source>
</evidence>
<evidence type="ECO:0000313" key="12">
    <source>
        <dbReference type="Proteomes" id="UP000026961"/>
    </source>
</evidence>
<dbReference type="Pfam" id="PF00855">
    <property type="entry name" value="PWWP"/>
    <property type="match status" value="1"/>
</dbReference>
<evidence type="ECO:0000256" key="5">
    <source>
        <dbReference type="ARBA" id="ARBA00023089"/>
    </source>
</evidence>
<dbReference type="Gene3D" id="1.25.40.90">
    <property type="match status" value="1"/>
</dbReference>
<evidence type="ECO:0000256" key="4">
    <source>
        <dbReference type="ARBA" id="ARBA00023015"/>
    </source>
</evidence>
<dbReference type="Gene3D" id="2.30.30.140">
    <property type="match status" value="1"/>
</dbReference>
<dbReference type="PROSITE" id="PS50812">
    <property type="entry name" value="PWWP"/>
    <property type="match status" value="1"/>
</dbReference>
<keyword evidence="12" id="KW-1185">Reference proteome</keyword>
<dbReference type="EnsemblPlants" id="OGLUM08G00050.1">
    <property type="protein sequence ID" value="OGLUM08G00050.1"/>
    <property type="gene ID" value="OGLUM08G00050"/>
</dbReference>
<feature type="region of interest" description="Disordered" evidence="8">
    <location>
        <begin position="1693"/>
        <end position="1724"/>
    </location>
</feature>
<protein>
    <recommendedName>
        <fullName evidence="13">PWWP domain-containing protein</fullName>
    </recommendedName>
</protein>
<feature type="compositionally biased region" description="Basic and acidic residues" evidence="8">
    <location>
        <begin position="297"/>
        <end position="309"/>
    </location>
</feature>
<accession>A0A0E0APR5</accession>
<dbReference type="GO" id="GO:0006397">
    <property type="term" value="P:mRNA processing"/>
    <property type="evidence" value="ECO:0007669"/>
    <property type="project" value="UniProtKB-KW"/>
</dbReference>
<dbReference type="GO" id="GO:0009908">
    <property type="term" value="P:flower development"/>
    <property type="evidence" value="ECO:0007669"/>
    <property type="project" value="UniProtKB-KW"/>
</dbReference>
<feature type="domain" description="PWWP" evidence="9">
    <location>
        <begin position="20"/>
        <end position="77"/>
    </location>
</feature>
<dbReference type="PRINTS" id="PR01217">
    <property type="entry name" value="PRICHEXTENSN"/>
</dbReference>
<dbReference type="FunFam" id="1.25.40.90:FF:000037">
    <property type="entry name" value="Enhancer of ag-4 2"/>
    <property type="match status" value="1"/>
</dbReference>
<dbReference type="InterPro" id="IPR000313">
    <property type="entry name" value="PWWP_dom"/>
</dbReference>
<dbReference type="SMART" id="SM00582">
    <property type="entry name" value="RPR"/>
    <property type="match status" value="1"/>
</dbReference>
<dbReference type="SUPFAM" id="SSF63748">
    <property type="entry name" value="Tudor/PWWP/MBT"/>
    <property type="match status" value="1"/>
</dbReference>
<sequence>MAPAGRRGAKAHKWTTQPQLGDLVLAKVKGYPPWPAKVSKPEDWDQMPVPRKVFVVFFGTREIAHIALPDLQPFTENAKSEVMDRSRNKQCPKKYIDSFAEAVVEICKAYDDLPKSSETTTCMLPDDQSEQPTEHLVKSPNNDEAPRSGQMEGDSPSDNLNTSGLGSGTEVDIKDGSRDIRDSSLAAVKRKKPKDLDQPKKKKPVTSKSAINMHLEQDCSATTVHAERELEEPKAEKEINPSEFLTLDPTVQIVCALEVPKKSKAAKQSKNAERKDNKRVNVADISGRTTPGAVLDTELKRSAEKDSKGFKKSKLMMKQSVSNESEKIDHKRIMVDKSDKLLARKSSSVFSSNKKPLPGSEQRKLDNSTDMRPAKRPKLMDRANETVKTEAKSETSLHADNEKDSALKIEKSIPAEAVSNSVPKIGVGDDRTRRSGSLLSPLARLHSQGSEPASGSTQLSAVAAKKVSSLKENFSRVGKPLAKPRRRACRFGDDDEEEQRTPPHKSSVKSIPMRGVPTEKFQSQTGVRGISSSQIGNASAMKFGVAREEKPKSIGRSPVEHEPDYTSPNQDKMHGRLQIMGKRSTTSSVDTSASLGNKTNLADRRSSGQLRMAASSEVKKTQGSSSKLLHQTPGNLHSQNPDDSEKNALLSKSENTKAKTKSGTQITATVESRISTAMQAERIGKMDHSKEQRSDFVDKAAFAEPNSDPVKSMKHLIAAAQARRNLIAAAQGKSDGLSADNTVLSSTPYGLPGLSPGPVFHIPSASRIIPESDGMQFPDSFCAITEPGQQVAMKNLLEIEHEHGKSPKTRQSSDSLSGGTDAAIARDALEGMIETLSRTKDSIGRATRHAIECSKYGIAAEIVELLVLKLENEPNLHRRVDLLFLIDSITQCSHSQKGVAGVSYVPTVQAALPRLLGAAAPPGPGARENRRQCLKVLRLWLERKIMPEGILRRYMDDIEVPNDDANTGFLLRRPSRAERSVDDPIREMEGMLVDEYGSNANFELSGILSSNVFENDDDFPGLSPAISLPVQSGRMQENEQAIAPNFVEENIRLPKDVTSDVPMEDASLLPRDKQQTDGAIPVVHDLQHEIDREQALADQNELPPLPDGPPPLPLDAPPPPPLPEGPPPLPSDSPPCQPPLPPSPPPATPPPPPPLSPSLPPPPPPPPLPSGPPPQPAPPPLPIQPPPIPPPPVPSSPSSLGYQPPAPEYFRASNSNQLNQMAGNASIQGIGNMTNFIPGGSVNTQAAVNFTPSVPPDYGNNNLYIKPQGSNGNFQFRPTGVPFQQGTFSAFPSAQTPPVRPHTHLTQMNPVGQQAVPPCNPYAVQSFPNNQSQYTSDEQWRMTSGNFSPDDQRNTWLPGARALSCAEGSFMQDGYPRSNIDRSSMNPMTHQRPVLNRMPSGAPDMLFLRCCRLDLIFTHLIAGGLRNEISQIELLARGFSHGKLGLPEAVSIQLATRGGGREGDKATTRVTRKHTHTPGVAQNLSLSGGVGSAEWRGSEPEEEGVRRRAALCRLLALNSLPHPAPISASPPPRPAAASAALRTDAKMLPRHGIASATDGVVNRRSPRLFGRSSERKNPLNVQFERQVARLESRQQHQRCRIFTVIPYNICCDFKPFQHTDGSSHSSSELASPEDSLDLSSSSSSSSPPIILLRLNVPHESNKSWADTSPGLLGEKSTASNSISNSDFLGNSFTKTSMNAGHTVRRKSKKKSKKHKQRCRKPTAGSEIKCKGNNCPTPAISMVDCEDLTLSPKCVGDILFEDTFSPSSSVKEASEEAHDSENDDDYPACSVASVSSVSYCDETELYRPTTACLELFGQHNKSNIRCLDNNCNTTLVHSSQETCAGSSGDCWDDNKVLLSFENERGSDPCETTECCSRDGVGDNCSSRICSPNGVGMRNGIQAVHLCSDTSSDSDFHLVISRKRARKEKKMALWKSSNGERLSAATRGRNDNYVGRSSRQIFQELNTKDLSCRQNRVGSIHLQHGVVLKNSKNTIHKPSNICMQVEPHSRVASKVSKHARILLHSSNPKEDSSRKSNSDFNEWNIDSDKKLPNAMHGIKSNCCEMRLDSPSETTAPKFTMGNCPSESGRSTNCTVGALPLQKRGLGTSRQTNDAIGTTPGPLLPGSGSAQADLVAVEWNHSFQKLCSAEMLLTEMFRVVGDAYQVQVSADAHLAAGHPITDLDTFIYLATPVIGHVPCMKGSNCSKDQLVNDSICQQNLSNISLRSIWEWYEEPGCYGLEVRACNDLSPETSFCNSSEFCAYFVPYLSAVQLFGWSRKSMNHSFGIGGGETSNTGSSLCSHPVSARLLRPFEQSMHLSESFSSIQDHGEVIFEYFETEQPSFRPPLFEKIKELVSSVNVSGHQIFGDPEKLQNVKLCDLHPASWFSVAWYPVYRVPHGKLRAAFLTYHSLGKLVPQKGSPDLTGLGSRIVSPVFGLQSYNDKGEQWFQLRRPDSKQLQIDGESSKGSRAEVLKERLRTLQRGALAAARAVVPKGGGESVNCHPDYEFFLSRCT</sequence>
<feature type="region of interest" description="Disordered" evidence="8">
    <location>
        <begin position="1765"/>
        <end position="1784"/>
    </location>
</feature>
<evidence type="ECO:0000313" key="11">
    <source>
        <dbReference type="EnsemblPlants" id="OGLUM08G00050.1"/>
    </source>
</evidence>
<feature type="region of interest" description="Disordered" evidence="8">
    <location>
        <begin position="1479"/>
        <end position="1502"/>
    </location>
</feature>
<evidence type="ECO:0000256" key="1">
    <source>
        <dbReference type="ARBA" id="ARBA00004123"/>
    </source>
</evidence>
<keyword evidence="2" id="KW-0217">Developmental protein</keyword>
<dbReference type="InterPro" id="IPR008942">
    <property type="entry name" value="ENTH_VHS"/>
</dbReference>
<feature type="compositionally biased region" description="Polar residues" evidence="8">
    <location>
        <begin position="583"/>
        <end position="600"/>
    </location>
</feature>
<feature type="region of interest" description="Disordered" evidence="8">
    <location>
        <begin position="2022"/>
        <end position="2046"/>
    </location>
</feature>
<evidence type="ECO:0000256" key="7">
    <source>
        <dbReference type="ARBA" id="ARBA00023242"/>
    </source>
</evidence>
<feature type="compositionally biased region" description="Basic residues" evidence="8">
    <location>
        <begin position="1702"/>
        <end position="1720"/>
    </location>
</feature>
<feature type="compositionally biased region" description="Low complexity" evidence="8">
    <location>
        <begin position="1622"/>
        <end position="1646"/>
    </location>
</feature>
<dbReference type="SMART" id="SM00293">
    <property type="entry name" value="PWWP"/>
    <property type="match status" value="1"/>
</dbReference>
<proteinExistence type="predicted"/>
<feature type="region of interest" description="Disordered" evidence="8">
    <location>
        <begin position="118"/>
        <end position="243"/>
    </location>
</feature>
<feature type="compositionally biased region" description="Pro residues" evidence="8">
    <location>
        <begin position="1103"/>
        <end position="1195"/>
    </location>
</feature>
<feature type="compositionally biased region" description="Basic and acidic residues" evidence="8">
    <location>
        <begin position="324"/>
        <end position="342"/>
    </location>
</feature>
<feature type="region of interest" description="Disordered" evidence="8">
    <location>
        <begin position="418"/>
        <end position="531"/>
    </location>
</feature>
<dbReference type="PANTHER" id="PTHR32010">
    <property type="entry name" value="PHOTOSYSTEM II STABILITY/ASSEMBLY FACTOR HCF136, CHLOROPLASTIC"/>
    <property type="match status" value="1"/>
</dbReference>
<evidence type="ECO:0000259" key="9">
    <source>
        <dbReference type="PROSITE" id="PS50812"/>
    </source>
</evidence>
<keyword evidence="4" id="KW-0805">Transcription regulation</keyword>
<name>A0A0E0APR5_9ORYZ</name>
<feature type="compositionally biased region" description="Polar residues" evidence="8">
    <location>
        <begin position="621"/>
        <end position="641"/>
    </location>
</feature>
<keyword evidence="7" id="KW-0539">Nucleus</keyword>
<comment type="subcellular location">
    <subcellularLocation>
        <location evidence="1">Nucleus</location>
    </subcellularLocation>
</comment>
<feature type="compositionally biased region" description="Basic and acidic residues" evidence="8">
    <location>
        <begin position="270"/>
        <end position="281"/>
    </location>
</feature>
<reference evidence="11" key="1">
    <citation type="submission" date="2015-04" db="UniProtKB">
        <authorList>
            <consortium name="EnsemblPlants"/>
        </authorList>
    </citation>
    <scope>IDENTIFICATION</scope>
</reference>
<keyword evidence="5" id="KW-0287">Flowering</keyword>
<feature type="compositionally biased region" description="Polar residues" evidence="8">
    <location>
        <begin position="345"/>
        <end position="354"/>
    </location>
</feature>
<dbReference type="Pfam" id="PF04818">
    <property type="entry name" value="CID"/>
    <property type="match status" value="1"/>
</dbReference>
<keyword evidence="3" id="KW-0507">mRNA processing</keyword>
<feature type="compositionally biased region" description="Polar residues" evidence="8">
    <location>
        <begin position="520"/>
        <end position="531"/>
    </location>
</feature>
<feature type="region of interest" description="Disordered" evidence="8">
    <location>
        <begin position="261"/>
        <end position="405"/>
    </location>
</feature>
<dbReference type="Pfam" id="PF05623">
    <property type="entry name" value="DUF789"/>
    <property type="match status" value="1"/>
</dbReference>
<feature type="region of interest" description="Disordered" evidence="8">
    <location>
        <begin position="1621"/>
        <end position="1646"/>
    </location>
</feature>
<dbReference type="InterPro" id="IPR006569">
    <property type="entry name" value="CID_dom"/>
</dbReference>
<feature type="compositionally biased region" description="Basic and acidic residues" evidence="8">
    <location>
        <begin position="361"/>
        <end position="405"/>
    </location>
</feature>
<dbReference type="PROSITE" id="PS51391">
    <property type="entry name" value="CID"/>
    <property type="match status" value="1"/>
</dbReference>
<evidence type="ECO:0000256" key="2">
    <source>
        <dbReference type="ARBA" id="ARBA00022473"/>
    </source>
</evidence>
<dbReference type="eggNOG" id="KOG1904">
    <property type="taxonomic scope" value="Eukaryota"/>
</dbReference>
<dbReference type="Proteomes" id="UP000026961">
    <property type="component" value="Chromosome 8"/>
</dbReference>
<dbReference type="InterPro" id="IPR008507">
    <property type="entry name" value="DUF789"/>
</dbReference>